<keyword evidence="2" id="KW-1185">Reference proteome</keyword>
<evidence type="ECO:0000313" key="1">
    <source>
        <dbReference type="EMBL" id="OUQ36066.1"/>
    </source>
</evidence>
<accession>A0A1Y4T1J8</accession>
<gene>
    <name evidence="1" type="ORF">B5E75_01985</name>
</gene>
<dbReference type="EMBL" id="NFLJ01000004">
    <property type="protein sequence ID" value="OUQ36066.1"/>
    <property type="molecule type" value="Genomic_DNA"/>
</dbReference>
<sequence>MVKKYTNKYYFSVEGETEKWYLEWLRDRINELDESRYKVAIDCKVEKDPYRRAKKMTIASKTEIWHLSDYESNDEFHVQQFKQTIDNLKKASGIGKNIVYKFGYSNFTFDLWIILHKMDCNGPKTDRKQYINSINRAYNKHFLSMDDYKHKDHFNSCLKQLSIDNVKKAIERSKRIMQSNQANGYQLQRYKGYSFYRENPSLMVWEVVEKILKDCNLI</sequence>
<name>A0A1Y4T1J8_9FIRM</name>
<evidence type="ECO:0000313" key="2">
    <source>
        <dbReference type="Proteomes" id="UP000195305"/>
    </source>
</evidence>
<dbReference type="RefSeq" id="WP_087357122.1">
    <property type="nucleotide sequence ID" value="NZ_AP031415.1"/>
</dbReference>
<dbReference type="Pfam" id="PF13707">
    <property type="entry name" value="RloB"/>
    <property type="match status" value="1"/>
</dbReference>
<dbReference type="AlphaFoldDB" id="A0A1Y4T1J8"/>
<dbReference type="Proteomes" id="UP000195305">
    <property type="component" value="Unassembled WGS sequence"/>
</dbReference>
<dbReference type="OrthoDB" id="2080274at2"/>
<organism evidence="1 2">
    <name type="scientific">Massilimicrobiota timonensis</name>
    <dbReference type="NCBI Taxonomy" id="1776392"/>
    <lineage>
        <taxon>Bacteria</taxon>
        <taxon>Bacillati</taxon>
        <taxon>Bacillota</taxon>
        <taxon>Erysipelotrichia</taxon>
        <taxon>Erysipelotrichales</taxon>
        <taxon>Erysipelotrichaceae</taxon>
        <taxon>Massilimicrobiota</taxon>
    </lineage>
</organism>
<protein>
    <submittedName>
        <fullName evidence="1">Abortive phage infection protein</fullName>
    </submittedName>
</protein>
<proteinExistence type="predicted"/>
<reference evidence="1 2" key="1">
    <citation type="journal article" date="2018" name="BMC Genomics">
        <title>Whole genome sequencing and function prediction of 133 gut anaerobes isolated from chicken caecum in pure cultures.</title>
        <authorList>
            <person name="Medvecky M."/>
            <person name="Cejkova D."/>
            <person name="Polansky O."/>
            <person name="Karasova D."/>
            <person name="Kubasova T."/>
            <person name="Cizek A."/>
            <person name="Rychlik I."/>
        </authorList>
    </citation>
    <scope>NUCLEOTIDE SEQUENCE [LARGE SCALE GENOMIC DNA]</scope>
    <source>
        <strain evidence="1 2">An13</strain>
    </source>
</reference>
<dbReference type="InterPro" id="IPR025591">
    <property type="entry name" value="RloB"/>
</dbReference>
<comment type="caution">
    <text evidence="1">The sequence shown here is derived from an EMBL/GenBank/DDBJ whole genome shotgun (WGS) entry which is preliminary data.</text>
</comment>